<sequence>MHLPALALPSFFDFLGFWQAPRLDLRLGILTSGLEAFGISCSPRPTSFKMAMNQIKGHNIYIGGIFSLKNKAALARADISHVLSVLHLNEAEKQETFEPYQHLSIGVDDVDDENLLEHFPAAIKFIQSGLDSGRGVLVHCAMGKSRSATICIAYLLHLQPAALTPQSALALVRESRPLCEPNDGFMQQLEVYHEMGCPDDVTDHPAYKRWLYRREVEDSVACGRAPELKSVRFEDEQPMRSQDATGPVIEYRCRKCRYKLATNAFVVPHEEEKKDTAKTSASAECGHLFLHPLTWMRPSLFPSEEKADADATYGAHPDDAPLSGRLTCPNPVCGSNVGKFAWQGLRCSCGGWIIPAIGITKARVDIAKQVNMSRGPRANPAIRLPPGMRAPEANDSAGRGNL</sequence>
<comment type="similarity">
    <text evidence="1">Belongs to the protein-tyrosine phosphatase family. Non-receptor class dual specificity subfamily.</text>
</comment>
<dbReference type="PROSITE" id="PS00383">
    <property type="entry name" value="TYR_PHOSPHATASE_1"/>
    <property type="match status" value="1"/>
</dbReference>
<dbReference type="Gene3D" id="3.90.190.10">
    <property type="entry name" value="Protein tyrosine phosphatase superfamily"/>
    <property type="match status" value="1"/>
</dbReference>
<evidence type="ECO:0000313" key="9">
    <source>
        <dbReference type="Proteomes" id="UP001152592"/>
    </source>
</evidence>
<dbReference type="PROSITE" id="PS50056">
    <property type="entry name" value="TYR_PHOSPHATASE_2"/>
    <property type="match status" value="1"/>
</dbReference>
<dbReference type="InterPro" id="IPR000387">
    <property type="entry name" value="Tyr_Pase_dom"/>
</dbReference>
<accession>A0A9W4NQ84</accession>
<dbReference type="CDD" id="cd14518">
    <property type="entry name" value="DSP_fungal_YVH1"/>
    <property type="match status" value="1"/>
</dbReference>
<dbReference type="SUPFAM" id="SSF52799">
    <property type="entry name" value="(Phosphotyrosine protein) phosphatases II"/>
    <property type="match status" value="1"/>
</dbReference>
<keyword evidence="4" id="KW-0904">Protein phosphatase</keyword>
<dbReference type="Proteomes" id="UP001152592">
    <property type="component" value="Unassembled WGS sequence"/>
</dbReference>
<feature type="domain" description="Tyrosine specific protein phosphatases" evidence="7">
    <location>
        <begin position="117"/>
        <end position="177"/>
    </location>
</feature>
<dbReference type="FunFam" id="3.90.190.10:FF:000104">
    <property type="entry name" value="Dual specificity phosphatase, putative"/>
    <property type="match status" value="1"/>
</dbReference>
<comment type="caution">
    <text evidence="8">The sequence shown here is derived from an EMBL/GenBank/DDBJ whole genome shotgun (WGS) entry which is preliminary data.</text>
</comment>
<dbReference type="EC" id="3.1.3.48" evidence="2"/>
<dbReference type="EMBL" id="CAJVPD010000248">
    <property type="protein sequence ID" value="CAG8393903.1"/>
    <property type="molecule type" value="Genomic_DNA"/>
</dbReference>
<dbReference type="InterPro" id="IPR020422">
    <property type="entry name" value="TYR_PHOSPHATASE_DUAL_dom"/>
</dbReference>
<dbReference type="PANTHER" id="PTHR45848">
    <property type="entry name" value="DUAL SPECIFICITY PROTEIN PHOSPHATASE 12 FAMILY MEMBER"/>
    <property type="match status" value="1"/>
</dbReference>
<evidence type="ECO:0000256" key="3">
    <source>
        <dbReference type="ARBA" id="ARBA00022801"/>
    </source>
</evidence>
<evidence type="ECO:0000259" key="7">
    <source>
        <dbReference type="PROSITE" id="PS50056"/>
    </source>
</evidence>
<dbReference type="PANTHER" id="PTHR45848:SF4">
    <property type="entry name" value="DUAL SPECIFICITY PROTEIN PHOSPHATASE 12"/>
    <property type="match status" value="1"/>
</dbReference>
<dbReference type="InterPro" id="IPR000340">
    <property type="entry name" value="Dual-sp_phosphatase_cat-dom"/>
</dbReference>
<protein>
    <recommendedName>
        <fullName evidence="2">protein-tyrosine-phosphatase</fullName>
        <ecNumber evidence="2">3.1.3.48</ecNumber>
    </recommendedName>
</protein>
<dbReference type="SMART" id="SM00195">
    <property type="entry name" value="DSPc"/>
    <property type="match status" value="1"/>
</dbReference>
<dbReference type="InterPro" id="IPR029021">
    <property type="entry name" value="Prot-tyrosine_phosphatase-like"/>
</dbReference>
<dbReference type="GO" id="GO:0004725">
    <property type="term" value="F:protein tyrosine phosphatase activity"/>
    <property type="evidence" value="ECO:0007669"/>
    <property type="project" value="UniProtKB-EC"/>
</dbReference>
<reference evidence="8" key="1">
    <citation type="submission" date="2021-07" db="EMBL/GenBank/DDBJ databases">
        <authorList>
            <person name="Branca A.L. A."/>
        </authorList>
    </citation>
    <scope>NUCLEOTIDE SEQUENCE</scope>
</reference>
<evidence type="ECO:0000313" key="8">
    <source>
        <dbReference type="EMBL" id="CAG8393903.1"/>
    </source>
</evidence>
<feature type="region of interest" description="Disordered" evidence="5">
    <location>
        <begin position="375"/>
        <end position="402"/>
    </location>
</feature>
<name>A0A9W4NQ84_9EURO</name>
<dbReference type="AlphaFoldDB" id="A0A9W4NQ84"/>
<dbReference type="OrthoDB" id="191139at2759"/>
<dbReference type="GO" id="GO:0005634">
    <property type="term" value="C:nucleus"/>
    <property type="evidence" value="ECO:0007669"/>
    <property type="project" value="TreeGrafter"/>
</dbReference>
<dbReference type="InterPro" id="IPR016130">
    <property type="entry name" value="Tyr_Pase_AS"/>
</dbReference>
<keyword evidence="3" id="KW-0378">Hydrolase</keyword>
<dbReference type="PROSITE" id="PS50054">
    <property type="entry name" value="TYR_PHOSPHATASE_DUAL"/>
    <property type="match status" value="1"/>
</dbReference>
<feature type="domain" description="Tyrosine-protein phosphatase" evidence="6">
    <location>
        <begin position="51"/>
        <end position="198"/>
    </location>
</feature>
<evidence type="ECO:0000256" key="4">
    <source>
        <dbReference type="ARBA" id="ARBA00022912"/>
    </source>
</evidence>
<dbReference type="GO" id="GO:0008138">
    <property type="term" value="F:protein tyrosine/serine/threonine phosphatase activity"/>
    <property type="evidence" value="ECO:0007669"/>
    <property type="project" value="TreeGrafter"/>
</dbReference>
<dbReference type="Pfam" id="PF00782">
    <property type="entry name" value="DSPc"/>
    <property type="match status" value="1"/>
</dbReference>
<gene>
    <name evidence="8" type="ORF">PSALAMII_LOCUS6946</name>
</gene>
<evidence type="ECO:0000256" key="5">
    <source>
        <dbReference type="SAM" id="MobiDB-lite"/>
    </source>
</evidence>
<organism evidence="8 9">
    <name type="scientific">Penicillium salamii</name>
    <dbReference type="NCBI Taxonomy" id="1612424"/>
    <lineage>
        <taxon>Eukaryota</taxon>
        <taxon>Fungi</taxon>
        <taxon>Dikarya</taxon>
        <taxon>Ascomycota</taxon>
        <taxon>Pezizomycotina</taxon>
        <taxon>Eurotiomycetes</taxon>
        <taxon>Eurotiomycetidae</taxon>
        <taxon>Eurotiales</taxon>
        <taxon>Aspergillaceae</taxon>
        <taxon>Penicillium</taxon>
    </lineage>
</organism>
<proteinExistence type="inferred from homology"/>
<evidence type="ECO:0000256" key="2">
    <source>
        <dbReference type="ARBA" id="ARBA00013064"/>
    </source>
</evidence>
<evidence type="ECO:0000256" key="1">
    <source>
        <dbReference type="ARBA" id="ARBA00008601"/>
    </source>
</evidence>
<evidence type="ECO:0000259" key="6">
    <source>
        <dbReference type="PROSITE" id="PS50054"/>
    </source>
</evidence>